<dbReference type="WBParaSite" id="PS1159_v2.g16940.t1">
    <property type="protein sequence ID" value="PS1159_v2.g16940.t1"/>
    <property type="gene ID" value="PS1159_v2.g16940"/>
</dbReference>
<accession>A0AC35FFB7</accession>
<sequence length="132" mass="15345">MATKLGFFEKIANLTGVLYRHQAKQFPRRLDILTKVAKRELAPPKTTDWPIIKKEFQAVVKAIESRQFNNLTVREAAVYVAVGMEIIFWFFVGEMIGRWHIPGYLVPATYVSKETKKQLEISKYKNKKKISK</sequence>
<reference evidence="2" key="1">
    <citation type="submission" date="2022-11" db="UniProtKB">
        <authorList>
            <consortium name="WormBaseParasite"/>
        </authorList>
    </citation>
    <scope>IDENTIFICATION</scope>
</reference>
<proteinExistence type="predicted"/>
<dbReference type="Proteomes" id="UP000887580">
    <property type="component" value="Unplaced"/>
</dbReference>
<evidence type="ECO:0000313" key="2">
    <source>
        <dbReference type="WBParaSite" id="PS1159_v2.g16940.t1"/>
    </source>
</evidence>
<name>A0AC35FFB7_9BILA</name>
<organism evidence="1 2">
    <name type="scientific">Panagrolaimus sp. PS1159</name>
    <dbReference type="NCBI Taxonomy" id="55785"/>
    <lineage>
        <taxon>Eukaryota</taxon>
        <taxon>Metazoa</taxon>
        <taxon>Ecdysozoa</taxon>
        <taxon>Nematoda</taxon>
        <taxon>Chromadorea</taxon>
        <taxon>Rhabditida</taxon>
        <taxon>Tylenchina</taxon>
        <taxon>Panagrolaimomorpha</taxon>
        <taxon>Panagrolaimoidea</taxon>
        <taxon>Panagrolaimidae</taxon>
        <taxon>Panagrolaimus</taxon>
    </lineage>
</organism>
<protein>
    <submittedName>
        <fullName evidence="2">Uncharacterized protein</fullName>
    </submittedName>
</protein>
<evidence type="ECO:0000313" key="1">
    <source>
        <dbReference type="Proteomes" id="UP000887580"/>
    </source>
</evidence>